<dbReference type="Proteomes" id="UP000319824">
    <property type="component" value="Unassembled WGS sequence"/>
</dbReference>
<protein>
    <submittedName>
        <fullName evidence="2">UDP:flavonoid glycosyltransferase YjiC (YdhE family)</fullName>
    </submittedName>
</protein>
<gene>
    <name evidence="2" type="ORF">BCL32_1466</name>
</gene>
<dbReference type="Pfam" id="PF04101">
    <property type="entry name" value="Glyco_tran_28_C"/>
    <property type="match status" value="1"/>
</dbReference>
<dbReference type="SUPFAM" id="SSF53756">
    <property type="entry name" value="UDP-Glycosyltransferase/glycogen phosphorylase"/>
    <property type="match status" value="2"/>
</dbReference>
<evidence type="ECO:0000313" key="2">
    <source>
        <dbReference type="EMBL" id="TVZ73248.1"/>
    </source>
</evidence>
<dbReference type="Gene3D" id="3.40.50.2000">
    <property type="entry name" value="Glycogen Phosphorylase B"/>
    <property type="match status" value="2"/>
</dbReference>
<dbReference type="EMBL" id="VISO01000002">
    <property type="protein sequence ID" value="TVZ73248.1"/>
    <property type="molecule type" value="Genomic_DNA"/>
</dbReference>
<dbReference type="InterPro" id="IPR007235">
    <property type="entry name" value="Glyco_trans_28_C"/>
</dbReference>
<evidence type="ECO:0000313" key="3">
    <source>
        <dbReference type="Proteomes" id="UP000319824"/>
    </source>
</evidence>
<keyword evidence="2" id="KW-0808">Transferase</keyword>
<reference evidence="2 3" key="1">
    <citation type="submission" date="2019-06" db="EMBL/GenBank/DDBJ databases">
        <title>Pac Bio to generate improved reference genome sequences for organisms with transposon mutant libraries (support for FEBA project).</title>
        <authorList>
            <person name="Blow M."/>
        </authorList>
    </citation>
    <scope>NUCLEOTIDE SEQUENCE [LARGE SCALE GENOMIC DNA]</scope>
    <source>
        <strain evidence="2 3">USDA 1844</strain>
    </source>
</reference>
<dbReference type="AlphaFoldDB" id="A0A559TF68"/>
<dbReference type="PANTHER" id="PTHR21015">
    <property type="entry name" value="UDP-N-ACETYLGLUCOSAMINE--N-ACETYLMURAMYL-(PENTAPEPTIDE) PYROPHOSPHORYL-UNDECAPRENOL N-ACETYLGLUCOSAMINE TRANSFERASE 1"/>
    <property type="match status" value="1"/>
</dbReference>
<evidence type="ECO:0000259" key="1">
    <source>
        <dbReference type="Pfam" id="PF04101"/>
    </source>
</evidence>
<name>A0A559TF68_9HYPH</name>
<comment type="caution">
    <text evidence="2">The sequence shown here is derived from an EMBL/GenBank/DDBJ whole genome shotgun (WGS) entry which is preliminary data.</text>
</comment>
<proteinExistence type="predicted"/>
<accession>A0A559TF68</accession>
<dbReference type="RefSeq" id="WP_022716260.1">
    <property type="nucleotide sequence ID" value="NZ_ATTQ01000009.1"/>
</dbReference>
<organism evidence="2 3">
    <name type="scientific">Rhizobium mongolense USDA 1844</name>
    <dbReference type="NCBI Taxonomy" id="1079460"/>
    <lineage>
        <taxon>Bacteria</taxon>
        <taxon>Pseudomonadati</taxon>
        <taxon>Pseudomonadota</taxon>
        <taxon>Alphaproteobacteria</taxon>
        <taxon>Hyphomicrobiales</taxon>
        <taxon>Rhizobiaceae</taxon>
        <taxon>Rhizobium/Agrobacterium group</taxon>
        <taxon>Rhizobium</taxon>
    </lineage>
</organism>
<feature type="domain" description="Glycosyl transferase family 28 C-terminal" evidence="1">
    <location>
        <begin position="635"/>
        <end position="711"/>
    </location>
</feature>
<dbReference type="PANTHER" id="PTHR21015:SF22">
    <property type="entry name" value="GLYCOSYLTRANSFERASE"/>
    <property type="match status" value="1"/>
</dbReference>
<dbReference type="GO" id="GO:0016758">
    <property type="term" value="F:hexosyltransferase activity"/>
    <property type="evidence" value="ECO:0007669"/>
    <property type="project" value="InterPro"/>
</dbReference>
<sequence length="757" mass="83823">MGLAVHFDVVHAADPRFHGGTSSALRAELKAAKQWGVSCGLLPFLGQRTRELGVFDSRIASVIKQSNTVWLTGSEEATCDILLAHHPAVFERMPSSPVRLQPRRVVCVVHHPLFDANRVRQYDLAVVERVLDRLFGVPVMFAPVGPKVRSQFDSIGTESPALLRHDLWNMIDLAEWASPQRTAPTATVNLGRHTRADPAKWPSSADELRAAYPDTPNFAIKVLGGAPTSIQPWIGSNWQISPFAQNSVSDFLRRLDFYVYFHSPQWVEAFGVCIAEAMASGLVTVLDPSFEGLFEDGAVYCNVAETRNVIERFVASPSTYLQQSNAARELVRRKFAIDQYPHRMARLCDDLELSRPSALKCSRTAGKWHLAGKTAEDKAPGSLPRRMGKKRRILFVATNGIGLGHITRLMAIAERLPDDTDPIFFTRSSGSALAYARGHAVDYTPSGLAIGVTDDSWNRAYAQELLTAVEAFDVSAVVFDGNRPFPGLIAVAENRRDLAWFWIRRALWRLDHDFDPRSQDIFDMVIEPGEFAHDEDHGPTRDMLGTVAVPPLLLLDPGTGLPRSEAASKLGVDPGRFTVAVQLGSQRNFDFEDLPGLIFASLVRRNIQTVQILNPLAKPSKQEWPGVLRTSVYPLAEYVSAIDLLVTTAGYNSFHESILGGIPSIFVPNEAPEMDDQHLRAVYAQTAGLGLCLRYSEFDRVETTLDLALSEAFRTEVRRRLARVSYVNGAAMAANAIEQLIFSIRADRPLHASIARR</sequence>